<gene>
    <name evidence="9" type="ORF">BIGA_0844</name>
</gene>
<dbReference type="Pfam" id="PF00254">
    <property type="entry name" value="FKBP_C"/>
    <property type="match status" value="1"/>
</dbReference>
<dbReference type="RefSeq" id="WP_152596016.1">
    <property type="nucleotide sequence ID" value="NZ_JGYX01000002.1"/>
</dbReference>
<feature type="compositionally biased region" description="Low complexity" evidence="6">
    <location>
        <begin position="44"/>
        <end position="53"/>
    </location>
</feature>
<feature type="chain" id="PRO_5039683955" description="peptidylprolyl isomerase" evidence="7">
    <location>
        <begin position="28"/>
        <end position="325"/>
    </location>
</feature>
<reference evidence="9 10" key="1">
    <citation type="submission" date="2014-03" db="EMBL/GenBank/DDBJ databases">
        <title>Genomics of Bifidobacteria.</title>
        <authorList>
            <person name="Ventura M."/>
            <person name="Milani C."/>
            <person name="Lugli G.A."/>
        </authorList>
    </citation>
    <scope>NUCLEOTIDE SEQUENCE [LARGE SCALE GENOMIC DNA]</scope>
    <source>
        <strain evidence="9 10">LMG 11586</strain>
    </source>
</reference>
<dbReference type="GO" id="GO:0003755">
    <property type="term" value="F:peptidyl-prolyl cis-trans isomerase activity"/>
    <property type="evidence" value="ECO:0007669"/>
    <property type="project" value="UniProtKB-KW"/>
</dbReference>
<evidence type="ECO:0000313" key="9">
    <source>
        <dbReference type="EMBL" id="KFI61394.1"/>
    </source>
</evidence>
<dbReference type="InterPro" id="IPR001179">
    <property type="entry name" value="PPIase_FKBP_dom"/>
</dbReference>
<evidence type="ECO:0000256" key="5">
    <source>
        <dbReference type="PROSITE-ProRule" id="PRU00277"/>
    </source>
</evidence>
<dbReference type="SUPFAM" id="SSF54534">
    <property type="entry name" value="FKBP-like"/>
    <property type="match status" value="1"/>
</dbReference>
<evidence type="ECO:0000259" key="8">
    <source>
        <dbReference type="PROSITE" id="PS50059"/>
    </source>
</evidence>
<dbReference type="OrthoDB" id="25996at2"/>
<proteinExistence type="predicted"/>
<evidence type="ECO:0000256" key="6">
    <source>
        <dbReference type="SAM" id="MobiDB-lite"/>
    </source>
</evidence>
<protein>
    <recommendedName>
        <fullName evidence="2 5">peptidylprolyl isomerase</fullName>
        <ecNumber evidence="2 5">5.2.1.8</ecNumber>
    </recommendedName>
</protein>
<keyword evidence="10" id="KW-1185">Reference proteome</keyword>
<dbReference type="Proteomes" id="UP000029046">
    <property type="component" value="Unassembled WGS sequence"/>
</dbReference>
<feature type="region of interest" description="Disordered" evidence="6">
    <location>
        <begin position="34"/>
        <end position="53"/>
    </location>
</feature>
<evidence type="ECO:0000256" key="7">
    <source>
        <dbReference type="SAM" id="SignalP"/>
    </source>
</evidence>
<organism evidence="9 10">
    <name type="scientific">Bifidobacterium pullorum subsp. gallinarum</name>
    <dbReference type="NCBI Taxonomy" id="78344"/>
    <lineage>
        <taxon>Bacteria</taxon>
        <taxon>Bacillati</taxon>
        <taxon>Actinomycetota</taxon>
        <taxon>Actinomycetes</taxon>
        <taxon>Bifidobacteriales</taxon>
        <taxon>Bifidobacteriaceae</taxon>
        <taxon>Bifidobacterium</taxon>
    </lineage>
</organism>
<feature type="signal peptide" evidence="7">
    <location>
        <begin position="1"/>
        <end position="27"/>
    </location>
</feature>
<dbReference type="InterPro" id="IPR044609">
    <property type="entry name" value="FKBP2/11"/>
</dbReference>
<keyword evidence="3 5" id="KW-0697">Rotamase</keyword>
<comment type="catalytic activity">
    <reaction evidence="1 5">
        <text>[protein]-peptidylproline (omega=180) = [protein]-peptidylproline (omega=0)</text>
        <dbReference type="Rhea" id="RHEA:16237"/>
        <dbReference type="Rhea" id="RHEA-COMP:10747"/>
        <dbReference type="Rhea" id="RHEA-COMP:10748"/>
        <dbReference type="ChEBI" id="CHEBI:83833"/>
        <dbReference type="ChEBI" id="CHEBI:83834"/>
        <dbReference type="EC" id="5.2.1.8"/>
    </reaction>
</comment>
<dbReference type="EC" id="5.2.1.8" evidence="2 5"/>
<evidence type="ECO:0000256" key="1">
    <source>
        <dbReference type="ARBA" id="ARBA00000971"/>
    </source>
</evidence>
<name>A0A087ARJ4_9BIFI</name>
<comment type="caution">
    <text evidence="9">The sequence shown here is derived from an EMBL/GenBank/DDBJ whole genome shotgun (WGS) entry which is preliminary data.</text>
</comment>
<evidence type="ECO:0000256" key="4">
    <source>
        <dbReference type="ARBA" id="ARBA00023235"/>
    </source>
</evidence>
<dbReference type="PANTHER" id="PTHR45779">
    <property type="entry name" value="PEPTIDYLPROLYL ISOMERASE"/>
    <property type="match status" value="1"/>
</dbReference>
<dbReference type="EMBL" id="JGYX01000002">
    <property type="protein sequence ID" value="KFI61394.1"/>
    <property type="molecule type" value="Genomic_DNA"/>
</dbReference>
<dbReference type="PANTHER" id="PTHR45779:SF7">
    <property type="entry name" value="PEPTIDYLPROLYL ISOMERASE"/>
    <property type="match status" value="1"/>
</dbReference>
<dbReference type="AlphaFoldDB" id="A0A087ARJ4"/>
<keyword evidence="7" id="KW-0732">Signal</keyword>
<sequence length="325" mass="34093">MHIKTSISLFGKLLAALCALVMCATLAACNGGDQAEGSKDSNDSSDSSQSSADALEDLPQIAGLVAEGEPGQKPTVKFHAPMSVEDGAYAVLQKGNGDKVKVGNRVCMQAFAVNLNDGSEMASSWEKNTPDCSTLLTEDTVAQYPIYSLIADATINTTFAIGSNDDSGQPYAWIWTIVSQSTDPTRAEGEAVTDIPADLPKVTLAKDGKPSIDMNGQGDVDQLVVQTLIKGEGKEVQESDTVRAHYTGWLLDGTQFDSSWDRGEPSDFSLDGVIDGWQQGLTGQTVGSQVLLIVPSDLGYGDSGSGDTIPGGATLVFVVDILAAY</sequence>
<dbReference type="PROSITE" id="PS50059">
    <property type="entry name" value="FKBP_PPIASE"/>
    <property type="match status" value="1"/>
</dbReference>
<evidence type="ECO:0000313" key="10">
    <source>
        <dbReference type="Proteomes" id="UP000029046"/>
    </source>
</evidence>
<dbReference type="PROSITE" id="PS51257">
    <property type="entry name" value="PROKAR_LIPOPROTEIN"/>
    <property type="match status" value="1"/>
</dbReference>
<dbReference type="InterPro" id="IPR046357">
    <property type="entry name" value="PPIase_dom_sf"/>
</dbReference>
<dbReference type="Gene3D" id="3.10.50.40">
    <property type="match status" value="1"/>
</dbReference>
<accession>A0A087ARJ4</accession>
<evidence type="ECO:0000256" key="2">
    <source>
        <dbReference type="ARBA" id="ARBA00013194"/>
    </source>
</evidence>
<dbReference type="eggNOG" id="COG0545">
    <property type="taxonomic scope" value="Bacteria"/>
</dbReference>
<keyword evidence="4 5" id="KW-0413">Isomerase</keyword>
<evidence type="ECO:0000256" key="3">
    <source>
        <dbReference type="ARBA" id="ARBA00023110"/>
    </source>
</evidence>
<feature type="domain" description="PPIase FKBP-type" evidence="8">
    <location>
        <begin position="239"/>
        <end position="325"/>
    </location>
</feature>